<dbReference type="Proteomes" id="UP000007177">
    <property type="component" value="Chromosome"/>
</dbReference>
<dbReference type="SUPFAM" id="SSF52540">
    <property type="entry name" value="P-loop containing nucleoside triphosphate hydrolases"/>
    <property type="match status" value="1"/>
</dbReference>
<dbReference type="PANTHER" id="PTHR37291:SF1">
    <property type="entry name" value="TYPE IV METHYL-DIRECTED RESTRICTION ENZYME ECOKMCRB SUBUNIT"/>
    <property type="match status" value="1"/>
</dbReference>
<keyword evidence="2" id="KW-1185">Reference proteome</keyword>
<sequence length="443" mass="51957">MDNRPSWFVSEFSDGGNQQPSCFIKAGFWENVHSDKSSDLINEMKVGDRIALKATHNKKNNIPFNTNGKLASVMEIKAVGIIKKNDYNGKKIDVCWTKFDTVKEWYFFTFIRSIWKIEANPKNWMSQELIEFTFNNKPQDIKRFLKEPYWKKRFMKEILYADEIVMVLKQLGGEAHLSDIQDEIMKRKKITNIEKNPNWRAEIRFTLQKLSSDSKSFAKGDDLFYRKSFSSEIWGLREKVKKKVAAYSKRAFLADVFMSAEKYDVMVGFLKIQKSIIIQGDPGVWKSYFAKRLAYSLLKEKDESSVLLFELNNWIGEKNFADHNQRASDLMVEQCGFIEFCQKAVNDPHHDFYFIISEIKRANINQIMVDLLFLFKRNNDSKKFQKIKAEPMRTCYLPQNLYIIGMMAASDQWISVIDQKLKQQFPIIEIESVFDSSKNSKNE</sequence>
<dbReference type="EMBL" id="CP002987">
    <property type="protein sequence ID" value="AFA46847.1"/>
    <property type="molecule type" value="Genomic_DNA"/>
</dbReference>
<dbReference type="PANTHER" id="PTHR37291">
    <property type="entry name" value="5-METHYLCYTOSINE-SPECIFIC RESTRICTION ENZYME B"/>
    <property type="match status" value="1"/>
</dbReference>
<reference evidence="2" key="1">
    <citation type="submission" date="2011-07" db="EMBL/GenBank/DDBJ databases">
        <title>Complete genome sequence of Acetobacterium woodii.</title>
        <authorList>
            <person name="Poehlein A."/>
            <person name="Schmidt S."/>
            <person name="Kaster A.-K."/>
            <person name="Goenrich M."/>
            <person name="Vollmers J."/>
            <person name="Thuermer A."/>
            <person name="Gottschalk G."/>
            <person name="Thauer R.K."/>
            <person name="Daniel R."/>
            <person name="Mueller V."/>
        </authorList>
    </citation>
    <scope>NUCLEOTIDE SEQUENCE [LARGE SCALE GENOMIC DNA]</scope>
    <source>
        <strain evidence="2">ATCC 29683 / DSM 1030 / JCM 2381 / KCTC 1655 / WB1</strain>
    </source>
</reference>
<dbReference type="EC" id="3.1.21.4" evidence="1"/>
<dbReference type="AlphaFoldDB" id="H6LED3"/>
<dbReference type="InterPro" id="IPR052934">
    <property type="entry name" value="Methyl-DNA_Rec/Restrict_Enz"/>
</dbReference>
<dbReference type="RefSeq" id="WP_014354451.1">
    <property type="nucleotide sequence ID" value="NC_016894.1"/>
</dbReference>
<dbReference type="REBASE" id="46471">
    <property type="entry name" value="Awo1030McrBCP"/>
</dbReference>
<protein>
    <submittedName>
        <fullName evidence="1">5-methylcytosine-specific restriction enzyme McrB</fullName>
        <ecNumber evidence="1">3.1.21.4</ecNumber>
    </submittedName>
</protein>
<organism evidence="1 2">
    <name type="scientific">Acetobacterium woodii (strain ATCC 29683 / DSM 1030 / JCM 2381 / KCTC 1655 / WB1)</name>
    <dbReference type="NCBI Taxonomy" id="931626"/>
    <lineage>
        <taxon>Bacteria</taxon>
        <taxon>Bacillati</taxon>
        <taxon>Bacillota</taxon>
        <taxon>Clostridia</taxon>
        <taxon>Eubacteriales</taxon>
        <taxon>Eubacteriaceae</taxon>
        <taxon>Acetobacterium</taxon>
    </lineage>
</organism>
<dbReference type="STRING" id="931626.Awo_c00330"/>
<accession>H6LED3</accession>
<reference evidence="1 2" key="2">
    <citation type="journal article" date="2012" name="PLoS ONE">
        <title>An ancient pathway combining carbon dioxide fixation with the generation and utilization of a sodium ion gradient for ATP synthesis.</title>
        <authorList>
            <person name="Poehlein A."/>
            <person name="Schmidt S."/>
            <person name="Kaster A.K."/>
            <person name="Goenrich M."/>
            <person name="Vollmers J."/>
            <person name="Thurmer A."/>
            <person name="Bertsch J."/>
            <person name="Schuchmann K."/>
            <person name="Voigt B."/>
            <person name="Hecker M."/>
            <person name="Daniel R."/>
            <person name="Thauer R.K."/>
            <person name="Gottschalk G."/>
            <person name="Muller V."/>
        </authorList>
    </citation>
    <scope>NUCLEOTIDE SEQUENCE [LARGE SCALE GENOMIC DNA]</scope>
    <source>
        <strain evidence="2">ATCC 29683 / DSM 1030 / JCM 2381 / KCTC 1655 / WB1</strain>
    </source>
</reference>
<name>H6LED3_ACEWD</name>
<dbReference type="HOGENOM" id="CLU_617692_0_0_9"/>
<dbReference type="KEGG" id="awo:Awo_c00330"/>
<evidence type="ECO:0000313" key="2">
    <source>
        <dbReference type="Proteomes" id="UP000007177"/>
    </source>
</evidence>
<dbReference type="GO" id="GO:0009036">
    <property type="term" value="F:type II site-specific deoxyribonuclease activity"/>
    <property type="evidence" value="ECO:0007669"/>
    <property type="project" value="UniProtKB-EC"/>
</dbReference>
<dbReference type="OrthoDB" id="9781481at2"/>
<keyword evidence="1" id="KW-0378">Hydrolase</keyword>
<evidence type="ECO:0000313" key="1">
    <source>
        <dbReference type="EMBL" id="AFA46847.1"/>
    </source>
</evidence>
<dbReference type="InterPro" id="IPR027417">
    <property type="entry name" value="P-loop_NTPase"/>
</dbReference>
<proteinExistence type="predicted"/>
<gene>
    <name evidence="1" type="primary">mcrB</name>
    <name evidence="1" type="ordered locus">Awo_c00330</name>
</gene>
<dbReference type="eggNOG" id="COG1401">
    <property type="taxonomic scope" value="Bacteria"/>
</dbReference>